<accession>A0A7S4CXP6</accession>
<protein>
    <submittedName>
        <fullName evidence="1">Uncharacterized protein</fullName>
    </submittedName>
</protein>
<organism evidence="1">
    <name type="scientific">Eutreptiella gymnastica</name>
    <dbReference type="NCBI Taxonomy" id="73025"/>
    <lineage>
        <taxon>Eukaryota</taxon>
        <taxon>Discoba</taxon>
        <taxon>Euglenozoa</taxon>
        <taxon>Euglenida</taxon>
        <taxon>Spirocuta</taxon>
        <taxon>Euglenophyceae</taxon>
        <taxon>Eutreptiales</taxon>
        <taxon>Eutreptiaceae</taxon>
        <taxon>Eutreptiella</taxon>
    </lineage>
</organism>
<evidence type="ECO:0000313" key="1">
    <source>
        <dbReference type="EMBL" id="CAE0809530.1"/>
    </source>
</evidence>
<proteinExistence type="predicted"/>
<reference evidence="1" key="1">
    <citation type="submission" date="2021-01" db="EMBL/GenBank/DDBJ databases">
        <authorList>
            <person name="Corre E."/>
            <person name="Pelletier E."/>
            <person name="Niang G."/>
            <person name="Scheremetjew M."/>
            <person name="Finn R."/>
            <person name="Kale V."/>
            <person name="Holt S."/>
            <person name="Cochrane G."/>
            <person name="Meng A."/>
            <person name="Brown T."/>
            <person name="Cohen L."/>
        </authorList>
    </citation>
    <scope>NUCLEOTIDE SEQUENCE</scope>
    <source>
        <strain evidence="1">CCMP1594</strain>
    </source>
</reference>
<name>A0A7S4CXP6_9EUGL</name>
<dbReference type="EMBL" id="HBJA01058384">
    <property type="protein sequence ID" value="CAE0809530.1"/>
    <property type="molecule type" value="Transcribed_RNA"/>
</dbReference>
<gene>
    <name evidence="1" type="ORF">EGYM00163_LOCUS20662</name>
</gene>
<sequence length="118" mass="12902">MYIQGNKGDHGEVSRGMGTGRIRPNWGLCGQCGIPSNGQNLPSALDKGDKLRAENSRTDTCKVTNRWHGGTLGALTLSICNHQRKAPRCLRESRAGSCHKWSCSVLRPSLYRSGHDPN</sequence>
<dbReference type="AlphaFoldDB" id="A0A7S4CXP6"/>